<protein>
    <recommendedName>
        <fullName evidence="2">SH3 domain-containing protein</fullName>
    </recommendedName>
</protein>
<dbReference type="EMBL" id="HBFQ01045383">
    <property type="protein sequence ID" value="CAD8857934.1"/>
    <property type="molecule type" value="Transcribed_RNA"/>
</dbReference>
<gene>
    <name evidence="1" type="ORF">NSCI0253_LOCUS32286</name>
</gene>
<evidence type="ECO:0008006" key="2">
    <source>
        <dbReference type="Google" id="ProtNLM"/>
    </source>
</evidence>
<reference evidence="1" key="1">
    <citation type="submission" date="2021-01" db="EMBL/GenBank/DDBJ databases">
        <authorList>
            <person name="Corre E."/>
            <person name="Pelletier E."/>
            <person name="Niang G."/>
            <person name="Scheremetjew M."/>
            <person name="Finn R."/>
            <person name="Kale V."/>
            <person name="Holt S."/>
            <person name="Cochrane G."/>
            <person name="Meng A."/>
            <person name="Brown T."/>
            <person name="Cohen L."/>
        </authorList>
    </citation>
    <scope>NUCLEOTIDE SEQUENCE</scope>
</reference>
<sequence>MEATRVSGFAAAQQHIGVQQRRRFLLRQRIDLAFGDEQELQACVVAAEQGMFVEELQLTRSMLADLLESSKQMSAEKHLSADMCAAEESVTCAFNRVQVPEVSVSKEEMQQMMDSRSKRKKSAQAKAASLQVGDQVLIRDVRTHQELNGLRGVLLAFEESWRWRVRLEGILVDKLLLEKNMMLVSQSADMQEGLDELLLARRFEVEVEHASVHEVPSNASPTRGHVAQGQIIHATEQTFDGWVRVRYEARDGWMKRRSTKGLLLALLGEEPHLPTLGICDEPGLQPFEVLETCVVRSLPSTLASAVGSWSAGEEVYAESQTFNGWLKLGDGGWVLARDRTGRKALHSSTLDNLAERYAQLFDMHAPDRNFLRVFCSL</sequence>
<evidence type="ECO:0000313" key="1">
    <source>
        <dbReference type="EMBL" id="CAD8857934.1"/>
    </source>
</evidence>
<accession>A0A7S1FCV9</accession>
<name>A0A7S1FCV9_NOCSC</name>
<dbReference type="AlphaFoldDB" id="A0A7S1FCV9"/>
<proteinExistence type="predicted"/>
<organism evidence="1">
    <name type="scientific">Noctiluca scintillans</name>
    <name type="common">Sea sparkle</name>
    <name type="synonym">Red tide dinoflagellate</name>
    <dbReference type="NCBI Taxonomy" id="2966"/>
    <lineage>
        <taxon>Eukaryota</taxon>
        <taxon>Sar</taxon>
        <taxon>Alveolata</taxon>
        <taxon>Dinophyceae</taxon>
        <taxon>Noctilucales</taxon>
        <taxon>Noctilucaceae</taxon>
        <taxon>Noctiluca</taxon>
    </lineage>
</organism>